<dbReference type="RefSeq" id="WP_154725945.1">
    <property type="nucleotide sequence ID" value="NZ_UXHF01000021.1"/>
</dbReference>
<evidence type="ECO:0000313" key="1">
    <source>
        <dbReference type="EMBL" id="VDC49731.1"/>
    </source>
</evidence>
<dbReference type="EMBL" id="UXHF01000021">
    <property type="protein sequence ID" value="VDC49731.1"/>
    <property type="molecule type" value="Genomic_DNA"/>
</dbReference>
<reference evidence="1 2" key="1">
    <citation type="submission" date="2018-11" db="EMBL/GenBank/DDBJ databases">
        <authorList>
            <person name="Peiro R."/>
            <person name="Begona"/>
            <person name="Cbmso G."/>
            <person name="Lopez M."/>
            <person name="Gonzalez S."/>
            <person name="Sacristan E."/>
            <person name="Castillo E."/>
        </authorList>
    </citation>
    <scope>NUCLEOTIDE SEQUENCE [LARGE SCALE GENOMIC DNA]</scope>
    <source>
        <strain evidence="1">Brev_genome</strain>
    </source>
</reference>
<proteinExistence type="predicted"/>
<name>A0A7Z8Y2J6_9CAUL</name>
<evidence type="ECO:0000313" key="2">
    <source>
        <dbReference type="Proteomes" id="UP000289220"/>
    </source>
</evidence>
<protein>
    <submittedName>
        <fullName evidence="1">Uncharacterized protein</fullName>
    </submittedName>
</protein>
<gene>
    <name evidence="1" type="ORF">BREV_BREV_01377</name>
</gene>
<keyword evidence="2" id="KW-1185">Reference proteome</keyword>
<dbReference type="Proteomes" id="UP000289220">
    <property type="component" value="Unassembled WGS sequence"/>
</dbReference>
<organism evidence="1 2">
    <name type="scientific">Brevundimonas mediterranea</name>
    <dbReference type="NCBI Taxonomy" id="74329"/>
    <lineage>
        <taxon>Bacteria</taxon>
        <taxon>Pseudomonadati</taxon>
        <taxon>Pseudomonadota</taxon>
        <taxon>Alphaproteobacteria</taxon>
        <taxon>Caulobacterales</taxon>
        <taxon>Caulobacteraceae</taxon>
        <taxon>Brevundimonas</taxon>
    </lineage>
</organism>
<dbReference type="AlphaFoldDB" id="A0A7Z8Y2J6"/>
<accession>A0A7Z8Y2J6</accession>
<comment type="caution">
    <text evidence="1">The sequence shown here is derived from an EMBL/GenBank/DDBJ whole genome shotgun (WGS) entry which is preliminary data.</text>
</comment>
<sequence length="79" mass="8488">MTDFTRQQREMICASDPDDLTGEEGCGVELISGAHYAIAKSLERRGYGNVQGPGGPLPGMYWNNSTGLIARQDILDGDA</sequence>